<dbReference type="GO" id="GO:0016747">
    <property type="term" value="F:acyltransferase activity, transferring groups other than amino-acyl groups"/>
    <property type="evidence" value="ECO:0007669"/>
    <property type="project" value="InterPro"/>
</dbReference>
<organism evidence="2 3">
    <name type="scientific">Pontibacter fetidus</name>
    <dbReference type="NCBI Taxonomy" id="2700082"/>
    <lineage>
        <taxon>Bacteria</taxon>
        <taxon>Pseudomonadati</taxon>
        <taxon>Bacteroidota</taxon>
        <taxon>Cytophagia</taxon>
        <taxon>Cytophagales</taxon>
        <taxon>Hymenobacteraceae</taxon>
        <taxon>Pontibacter</taxon>
    </lineage>
</organism>
<dbReference type="Pfam" id="PF13673">
    <property type="entry name" value="Acetyltransf_10"/>
    <property type="match status" value="1"/>
</dbReference>
<gene>
    <name evidence="2" type="ORF">GWO68_05090</name>
</gene>
<dbReference type="PROSITE" id="PS51186">
    <property type="entry name" value="GNAT"/>
    <property type="match status" value="1"/>
</dbReference>
<protein>
    <submittedName>
        <fullName evidence="2">GNAT family N-acetyltransferase</fullName>
    </submittedName>
</protein>
<dbReference type="SUPFAM" id="SSF55729">
    <property type="entry name" value="Acyl-CoA N-acyltransferases (Nat)"/>
    <property type="match status" value="1"/>
</dbReference>
<dbReference type="EMBL" id="JAAEAA010000005">
    <property type="protein sequence ID" value="NDK55286.1"/>
    <property type="molecule type" value="Genomic_DNA"/>
</dbReference>
<sequence length="142" mass="16263">MIQVIRVAQEQDLDKAFRIREQVFVEEQQVPRDAENDAFETIANHYLATYEGVPCGAARWRTTDDGVKLERFAVLPDYRNKQVGAEVLKAVLNDVKAEQNGKKVYLNAQLPAVNFYKRNGFVTEGDMFTECDIQHYKMVFAG</sequence>
<dbReference type="Gene3D" id="3.40.630.30">
    <property type="match status" value="1"/>
</dbReference>
<evidence type="ECO:0000313" key="3">
    <source>
        <dbReference type="Proteomes" id="UP000478546"/>
    </source>
</evidence>
<keyword evidence="3" id="KW-1185">Reference proteome</keyword>
<dbReference type="RefSeq" id="WP_162345346.1">
    <property type="nucleotide sequence ID" value="NZ_JAAEAA010000005.1"/>
</dbReference>
<dbReference type="InterPro" id="IPR000182">
    <property type="entry name" value="GNAT_dom"/>
</dbReference>
<proteinExistence type="predicted"/>
<dbReference type="CDD" id="cd04301">
    <property type="entry name" value="NAT_SF"/>
    <property type="match status" value="1"/>
</dbReference>
<evidence type="ECO:0000259" key="1">
    <source>
        <dbReference type="PROSITE" id="PS51186"/>
    </source>
</evidence>
<dbReference type="InterPro" id="IPR016181">
    <property type="entry name" value="Acyl_CoA_acyltransferase"/>
</dbReference>
<feature type="domain" description="N-acetyltransferase" evidence="1">
    <location>
        <begin position="3"/>
        <end position="142"/>
    </location>
</feature>
<accession>A0A6B2H3V3</accession>
<dbReference type="AlphaFoldDB" id="A0A6B2H3V3"/>
<dbReference type="Proteomes" id="UP000478546">
    <property type="component" value="Unassembled WGS sequence"/>
</dbReference>
<evidence type="ECO:0000313" key="2">
    <source>
        <dbReference type="EMBL" id="NDK55286.1"/>
    </source>
</evidence>
<name>A0A6B2H3V3_9BACT</name>
<reference evidence="2 3" key="1">
    <citation type="submission" date="2020-01" db="EMBL/GenBank/DDBJ databases">
        <authorList>
            <person name="Kim M.K."/>
        </authorList>
    </citation>
    <scope>NUCLEOTIDE SEQUENCE [LARGE SCALE GENOMIC DNA]</scope>
    <source>
        <strain evidence="2 3">BT213</strain>
    </source>
</reference>
<keyword evidence="2" id="KW-0808">Transferase</keyword>
<comment type="caution">
    <text evidence="2">The sequence shown here is derived from an EMBL/GenBank/DDBJ whole genome shotgun (WGS) entry which is preliminary data.</text>
</comment>